<dbReference type="EMBL" id="CP024646">
    <property type="protein sequence ID" value="AZV25158.1"/>
    <property type="molecule type" value="Genomic_DNA"/>
</dbReference>
<dbReference type="PROSITE" id="PS50937">
    <property type="entry name" value="HTH_MERR_2"/>
    <property type="match status" value="1"/>
</dbReference>
<dbReference type="Proteomes" id="UP000282760">
    <property type="component" value="Chromosome"/>
</dbReference>
<keyword evidence="4" id="KW-0804">Transcription</keyword>
<keyword evidence="5" id="KW-0175">Coiled coil</keyword>
<dbReference type="SMART" id="SM00422">
    <property type="entry name" value="HTH_MERR"/>
    <property type="match status" value="1"/>
</dbReference>
<evidence type="ECO:0000256" key="2">
    <source>
        <dbReference type="ARBA" id="ARBA00023015"/>
    </source>
</evidence>
<keyword evidence="3" id="KW-0238">DNA-binding</keyword>
<dbReference type="Gene3D" id="1.10.1660.10">
    <property type="match status" value="1"/>
</dbReference>
<evidence type="ECO:0000313" key="8">
    <source>
        <dbReference type="Proteomes" id="UP000282760"/>
    </source>
</evidence>
<name>A0A3T0JNY7_PSESX</name>
<keyword evidence="2" id="KW-0805">Transcription regulation</keyword>
<evidence type="ECO:0000259" key="6">
    <source>
        <dbReference type="PROSITE" id="PS50937"/>
    </source>
</evidence>
<dbReference type="InterPro" id="IPR000551">
    <property type="entry name" value="MerR-type_HTH_dom"/>
</dbReference>
<dbReference type="Pfam" id="PF13411">
    <property type="entry name" value="MerR_1"/>
    <property type="match status" value="1"/>
</dbReference>
<gene>
    <name evidence="7" type="ORF">CT157_03760</name>
</gene>
<feature type="domain" description="HTH merR-type" evidence="6">
    <location>
        <begin position="1"/>
        <end position="68"/>
    </location>
</feature>
<dbReference type="InterPro" id="IPR047057">
    <property type="entry name" value="MerR_fam"/>
</dbReference>
<evidence type="ECO:0000256" key="5">
    <source>
        <dbReference type="SAM" id="Coils"/>
    </source>
</evidence>
<reference evidence="7 8" key="1">
    <citation type="submission" date="2017-11" db="EMBL/GenBank/DDBJ databases">
        <title>Effect of PGPRs.</title>
        <authorList>
            <person name="Oliva R."/>
            <person name="Nong J."/>
            <person name="Roman V."/>
        </authorList>
    </citation>
    <scope>NUCLEOTIDE SEQUENCE [LARGE SCALE GENOMIC DNA]</scope>
    <source>
        <strain evidence="7">Inb918</strain>
    </source>
</reference>
<dbReference type="GO" id="GO:0003677">
    <property type="term" value="F:DNA binding"/>
    <property type="evidence" value="ECO:0007669"/>
    <property type="project" value="UniProtKB-KW"/>
</dbReference>
<accession>A0A3T0JNY7</accession>
<sequence length="125" mass="13952">MYIGQAAQRSGTTIKTIRHYESIGLLPEAPRQGKYRVYDPQTVELLSFIKCAQALGFRLRELQAIFAGQPELSPYEKARLAIADKQKEIAAQLLKLTQQQEELTALEASLEQAQQQCLSSVSTAK</sequence>
<evidence type="ECO:0000256" key="4">
    <source>
        <dbReference type="ARBA" id="ARBA00023163"/>
    </source>
</evidence>
<feature type="coiled-coil region" evidence="5">
    <location>
        <begin position="82"/>
        <end position="116"/>
    </location>
</feature>
<dbReference type="PRINTS" id="PR00040">
    <property type="entry name" value="HTHMERR"/>
</dbReference>
<dbReference type="AlphaFoldDB" id="A0A3T0JNY7"/>
<keyword evidence="1" id="KW-0678">Repressor</keyword>
<dbReference type="InterPro" id="IPR009061">
    <property type="entry name" value="DNA-bd_dom_put_sf"/>
</dbReference>
<organism evidence="7 8">
    <name type="scientific">Pseudomonas syringae</name>
    <dbReference type="NCBI Taxonomy" id="317"/>
    <lineage>
        <taxon>Bacteria</taxon>
        <taxon>Pseudomonadati</taxon>
        <taxon>Pseudomonadota</taxon>
        <taxon>Gammaproteobacteria</taxon>
        <taxon>Pseudomonadales</taxon>
        <taxon>Pseudomonadaceae</taxon>
        <taxon>Pseudomonas</taxon>
    </lineage>
</organism>
<dbReference type="PANTHER" id="PTHR30204">
    <property type="entry name" value="REDOX-CYCLING DRUG-SENSING TRANSCRIPTIONAL ACTIVATOR SOXR"/>
    <property type="match status" value="1"/>
</dbReference>
<dbReference type="SUPFAM" id="SSF46955">
    <property type="entry name" value="Putative DNA-binding domain"/>
    <property type="match status" value="1"/>
</dbReference>
<protein>
    <submittedName>
        <fullName evidence="7">MerR family transcriptional regulator</fullName>
    </submittedName>
</protein>
<dbReference type="PANTHER" id="PTHR30204:SF69">
    <property type="entry name" value="MERR-FAMILY TRANSCRIPTIONAL REGULATOR"/>
    <property type="match status" value="1"/>
</dbReference>
<evidence type="ECO:0000256" key="1">
    <source>
        <dbReference type="ARBA" id="ARBA00022491"/>
    </source>
</evidence>
<evidence type="ECO:0000256" key="3">
    <source>
        <dbReference type="ARBA" id="ARBA00023125"/>
    </source>
</evidence>
<proteinExistence type="predicted"/>
<evidence type="ECO:0000313" key="7">
    <source>
        <dbReference type="EMBL" id="AZV25158.1"/>
    </source>
</evidence>
<dbReference type="GO" id="GO:0003700">
    <property type="term" value="F:DNA-binding transcription factor activity"/>
    <property type="evidence" value="ECO:0007669"/>
    <property type="project" value="InterPro"/>
</dbReference>